<accession>A0A840IGK6</accession>
<evidence type="ECO:0000313" key="2">
    <source>
        <dbReference type="EMBL" id="MBB4663080.1"/>
    </source>
</evidence>
<proteinExistence type="predicted"/>
<organism evidence="2 3">
    <name type="scientific">Conexibacter arvalis</name>
    <dbReference type="NCBI Taxonomy" id="912552"/>
    <lineage>
        <taxon>Bacteria</taxon>
        <taxon>Bacillati</taxon>
        <taxon>Actinomycetota</taxon>
        <taxon>Thermoleophilia</taxon>
        <taxon>Solirubrobacterales</taxon>
        <taxon>Conexibacteraceae</taxon>
        <taxon>Conexibacter</taxon>
    </lineage>
</organism>
<keyword evidence="1" id="KW-0472">Membrane</keyword>
<keyword evidence="1" id="KW-1133">Transmembrane helix</keyword>
<keyword evidence="3" id="KW-1185">Reference proteome</keyword>
<dbReference type="RefSeq" id="WP_183342798.1">
    <property type="nucleotide sequence ID" value="NZ_JACHNU010000003.1"/>
</dbReference>
<dbReference type="AlphaFoldDB" id="A0A840IGK6"/>
<keyword evidence="1" id="KW-0812">Transmembrane</keyword>
<evidence type="ECO:0000256" key="1">
    <source>
        <dbReference type="SAM" id="Phobius"/>
    </source>
</evidence>
<sequence length="114" mass="13029">MSFLIDPALLYGGGKAYRRLVADRPADATRDAVVATGFMAVFWGVSIGLYLDRRWTKPIWWICRARSGRDWMLNSGVLKIDETRVGRRTHVVAALIFATYPLWLWLGMRRSAAR</sequence>
<feature type="transmembrane region" description="Helical" evidence="1">
    <location>
        <begin position="89"/>
        <end position="108"/>
    </location>
</feature>
<feature type="transmembrane region" description="Helical" evidence="1">
    <location>
        <begin position="32"/>
        <end position="51"/>
    </location>
</feature>
<evidence type="ECO:0000313" key="3">
    <source>
        <dbReference type="Proteomes" id="UP000585272"/>
    </source>
</evidence>
<name>A0A840IGK6_9ACTN</name>
<gene>
    <name evidence="2" type="ORF">BDZ31_002669</name>
</gene>
<reference evidence="2 3" key="1">
    <citation type="submission" date="2020-08" db="EMBL/GenBank/DDBJ databases">
        <title>Genomic Encyclopedia of Archaeal and Bacterial Type Strains, Phase II (KMG-II): from individual species to whole genera.</title>
        <authorList>
            <person name="Goeker M."/>
        </authorList>
    </citation>
    <scope>NUCLEOTIDE SEQUENCE [LARGE SCALE GENOMIC DNA]</scope>
    <source>
        <strain evidence="2 3">DSM 23288</strain>
    </source>
</reference>
<protein>
    <submittedName>
        <fullName evidence="2">Uncharacterized protein</fullName>
    </submittedName>
</protein>
<dbReference type="EMBL" id="JACHNU010000003">
    <property type="protein sequence ID" value="MBB4663080.1"/>
    <property type="molecule type" value="Genomic_DNA"/>
</dbReference>
<comment type="caution">
    <text evidence="2">The sequence shown here is derived from an EMBL/GenBank/DDBJ whole genome shotgun (WGS) entry which is preliminary data.</text>
</comment>
<dbReference type="Proteomes" id="UP000585272">
    <property type="component" value="Unassembled WGS sequence"/>
</dbReference>